<feature type="transmembrane region" description="Helical" evidence="1">
    <location>
        <begin position="118"/>
        <end position="143"/>
    </location>
</feature>
<name>A0ABP7XP01_9FLAO</name>
<dbReference type="Pfam" id="PF06580">
    <property type="entry name" value="His_kinase"/>
    <property type="match status" value="1"/>
</dbReference>
<evidence type="ECO:0000313" key="4">
    <source>
        <dbReference type="Proteomes" id="UP001501333"/>
    </source>
</evidence>
<reference evidence="4" key="1">
    <citation type="journal article" date="2019" name="Int. J. Syst. Evol. Microbiol.">
        <title>The Global Catalogue of Microorganisms (GCM) 10K type strain sequencing project: providing services to taxonomists for standard genome sequencing and annotation.</title>
        <authorList>
            <consortium name="The Broad Institute Genomics Platform"/>
            <consortium name="The Broad Institute Genome Sequencing Center for Infectious Disease"/>
            <person name="Wu L."/>
            <person name="Ma J."/>
        </authorList>
    </citation>
    <scope>NUCLEOTIDE SEQUENCE [LARGE SCALE GENOMIC DNA]</scope>
    <source>
        <strain evidence="4">JCM 17386</strain>
    </source>
</reference>
<evidence type="ECO:0000256" key="1">
    <source>
        <dbReference type="SAM" id="Phobius"/>
    </source>
</evidence>
<feature type="domain" description="Signal transduction histidine kinase internal region" evidence="2">
    <location>
        <begin position="225"/>
        <end position="300"/>
    </location>
</feature>
<sequence>MRLLEFYKTCQIKVIFETVLRLYYMPNTTSTSGYFLDKIASLNFDHFFNKRNRILLHIFMWFGFSILLFLSYVIGYHLVYIDAVLLTIRMALVNIIVFYMIFYLLLPKIFSGNKTRIIILLVFLFPLSIFVWMAVTYFISLFYNALGLEITFGELKGVIKMSAQQSFLEAVSLKRMLSQTIIIISLLSPFCFAKILVEIAKLYHNKFQIEREKMALEIQNIQIEKDFLKAQLNPHFLFNTLNNLYGLTVRKDNLAPELILNLSDIMSYTLYESNTDIVRLEKELDFITNYIALEKMRYAEETDIQVHIEGQTAGLFVAPLLTFTFIENAFKYGLKSKNAFIKLDIKIENNTFWFSLENDSEEVAGDSRFGGIGVENARKRLELLYPNQYELEIIRRENSFKVDLKIVLRK</sequence>
<gene>
    <name evidence="3" type="ORF">GCM10022250_05380</name>
</gene>
<dbReference type="Proteomes" id="UP001501333">
    <property type="component" value="Unassembled WGS sequence"/>
</dbReference>
<comment type="caution">
    <text evidence="3">The sequence shown here is derived from an EMBL/GenBank/DDBJ whole genome shotgun (WGS) entry which is preliminary data.</text>
</comment>
<feature type="transmembrane region" description="Helical" evidence="1">
    <location>
        <begin position="176"/>
        <end position="197"/>
    </location>
</feature>
<accession>A0ABP7XP01</accession>
<keyword evidence="4" id="KW-1185">Reference proteome</keyword>
<dbReference type="PANTHER" id="PTHR34220">
    <property type="entry name" value="SENSOR HISTIDINE KINASE YPDA"/>
    <property type="match status" value="1"/>
</dbReference>
<dbReference type="InterPro" id="IPR010559">
    <property type="entry name" value="Sig_transdc_His_kin_internal"/>
</dbReference>
<feature type="transmembrane region" description="Helical" evidence="1">
    <location>
        <begin position="86"/>
        <end position="106"/>
    </location>
</feature>
<organism evidence="3 4">
    <name type="scientific">Flavobacterium chungbukense</name>
    <dbReference type="NCBI Taxonomy" id="877464"/>
    <lineage>
        <taxon>Bacteria</taxon>
        <taxon>Pseudomonadati</taxon>
        <taxon>Bacteroidota</taxon>
        <taxon>Flavobacteriia</taxon>
        <taxon>Flavobacteriales</taxon>
        <taxon>Flavobacteriaceae</taxon>
        <taxon>Flavobacterium</taxon>
    </lineage>
</organism>
<dbReference type="RefSeq" id="WP_344757815.1">
    <property type="nucleotide sequence ID" value="NZ_BAABAO010000003.1"/>
</dbReference>
<dbReference type="EMBL" id="BAABAO010000003">
    <property type="protein sequence ID" value="GAA4122629.1"/>
    <property type="molecule type" value="Genomic_DNA"/>
</dbReference>
<evidence type="ECO:0000313" key="3">
    <source>
        <dbReference type="EMBL" id="GAA4122629.1"/>
    </source>
</evidence>
<dbReference type="PANTHER" id="PTHR34220:SF7">
    <property type="entry name" value="SENSOR HISTIDINE KINASE YPDA"/>
    <property type="match status" value="1"/>
</dbReference>
<protein>
    <recommendedName>
        <fullName evidence="2">Signal transduction histidine kinase internal region domain-containing protein</fullName>
    </recommendedName>
</protein>
<keyword evidence="1" id="KW-0812">Transmembrane</keyword>
<evidence type="ECO:0000259" key="2">
    <source>
        <dbReference type="Pfam" id="PF06580"/>
    </source>
</evidence>
<dbReference type="InterPro" id="IPR050640">
    <property type="entry name" value="Bact_2-comp_sensor_kinase"/>
</dbReference>
<proteinExistence type="predicted"/>
<keyword evidence="1" id="KW-0472">Membrane</keyword>
<keyword evidence="1" id="KW-1133">Transmembrane helix</keyword>
<feature type="transmembrane region" description="Helical" evidence="1">
    <location>
        <begin position="54"/>
        <end position="74"/>
    </location>
</feature>